<dbReference type="InterPro" id="IPR016181">
    <property type="entry name" value="Acyl_CoA_acyltransferase"/>
</dbReference>
<feature type="domain" description="N-acetyltransferase" evidence="2">
    <location>
        <begin position="34"/>
        <end position="200"/>
    </location>
</feature>
<dbReference type="EMBL" id="JANIEX010000207">
    <property type="protein sequence ID" value="KAJ3571004.1"/>
    <property type="molecule type" value="Genomic_DNA"/>
</dbReference>
<evidence type="ECO:0000259" key="2">
    <source>
        <dbReference type="PROSITE" id="PS51186"/>
    </source>
</evidence>
<dbReference type="CDD" id="cd04301">
    <property type="entry name" value="NAT_SF"/>
    <property type="match status" value="1"/>
</dbReference>
<organism evidence="3 4">
    <name type="scientific">Leucocoprinus birnbaumii</name>
    <dbReference type="NCBI Taxonomy" id="56174"/>
    <lineage>
        <taxon>Eukaryota</taxon>
        <taxon>Fungi</taxon>
        <taxon>Dikarya</taxon>
        <taxon>Basidiomycota</taxon>
        <taxon>Agaricomycotina</taxon>
        <taxon>Agaricomycetes</taxon>
        <taxon>Agaricomycetidae</taxon>
        <taxon>Agaricales</taxon>
        <taxon>Agaricineae</taxon>
        <taxon>Agaricaceae</taxon>
        <taxon>Leucocoprinus</taxon>
    </lineage>
</organism>
<proteinExistence type="predicted"/>
<comment type="caution">
    <text evidence="3">The sequence shown here is derived from an EMBL/GenBank/DDBJ whole genome shotgun (WGS) entry which is preliminary data.</text>
</comment>
<feature type="compositionally biased region" description="Polar residues" evidence="1">
    <location>
        <begin position="767"/>
        <end position="787"/>
    </location>
</feature>
<dbReference type="PANTHER" id="PTHR20208">
    <property type="entry name" value="STRUCTURE-SPECIFIC ENDONUCLEASE SUBUNIT SLX1"/>
    <property type="match status" value="1"/>
</dbReference>
<dbReference type="Proteomes" id="UP001213000">
    <property type="component" value="Unassembled WGS sequence"/>
</dbReference>
<evidence type="ECO:0000313" key="4">
    <source>
        <dbReference type="Proteomes" id="UP001213000"/>
    </source>
</evidence>
<feature type="region of interest" description="Disordered" evidence="1">
    <location>
        <begin position="530"/>
        <end position="579"/>
    </location>
</feature>
<evidence type="ECO:0000256" key="1">
    <source>
        <dbReference type="SAM" id="MobiDB-lite"/>
    </source>
</evidence>
<dbReference type="Gene3D" id="3.30.40.10">
    <property type="entry name" value="Zinc/RING finger domain, C3HC4 (zinc finger)"/>
    <property type="match status" value="1"/>
</dbReference>
<dbReference type="GO" id="GO:0000724">
    <property type="term" value="P:double-strand break repair via homologous recombination"/>
    <property type="evidence" value="ECO:0007669"/>
    <property type="project" value="TreeGrafter"/>
</dbReference>
<dbReference type="Gene3D" id="3.40.630.30">
    <property type="match status" value="1"/>
</dbReference>
<dbReference type="GO" id="GO:0008821">
    <property type="term" value="F:crossover junction DNA endonuclease activity"/>
    <property type="evidence" value="ECO:0007669"/>
    <property type="project" value="TreeGrafter"/>
</dbReference>
<dbReference type="AlphaFoldDB" id="A0AAD5W229"/>
<dbReference type="Pfam" id="PF00583">
    <property type="entry name" value="Acetyltransf_1"/>
    <property type="match status" value="1"/>
</dbReference>
<keyword evidence="4" id="KW-1185">Reference proteome</keyword>
<dbReference type="GO" id="GO:0016747">
    <property type="term" value="F:acyltransferase activity, transferring groups other than amino-acyl groups"/>
    <property type="evidence" value="ECO:0007669"/>
    <property type="project" value="InterPro"/>
</dbReference>
<accession>A0AAD5W229</accession>
<feature type="compositionally biased region" description="Basic residues" evidence="1">
    <location>
        <begin position="705"/>
        <end position="732"/>
    </location>
</feature>
<dbReference type="Gene3D" id="3.40.1440.10">
    <property type="entry name" value="GIY-YIG endonuclease"/>
    <property type="match status" value="1"/>
</dbReference>
<dbReference type="InterPro" id="IPR050381">
    <property type="entry name" value="SLX1_endonuclease"/>
</dbReference>
<name>A0AAD5W229_9AGAR</name>
<feature type="region of interest" description="Disordered" evidence="1">
    <location>
        <begin position="701"/>
        <end position="803"/>
    </location>
</feature>
<feature type="compositionally biased region" description="Basic residues" evidence="1">
    <location>
        <begin position="751"/>
        <end position="763"/>
    </location>
</feature>
<feature type="compositionally biased region" description="Low complexity" evidence="1">
    <location>
        <begin position="530"/>
        <end position="549"/>
    </location>
</feature>
<dbReference type="SUPFAM" id="SSF55729">
    <property type="entry name" value="Acyl-CoA N-acyltransferases (Nat)"/>
    <property type="match status" value="1"/>
</dbReference>
<protein>
    <recommendedName>
        <fullName evidence="2">N-acetyltransferase domain-containing protein</fullName>
    </recommendedName>
</protein>
<dbReference type="InterPro" id="IPR035901">
    <property type="entry name" value="GIY-YIG_endonuc_sf"/>
</dbReference>
<evidence type="ECO:0000313" key="3">
    <source>
        <dbReference type="EMBL" id="KAJ3571004.1"/>
    </source>
</evidence>
<dbReference type="PANTHER" id="PTHR20208:SF10">
    <property type="entry name" value="STRUCTURE-SPECIFIC ENDONUCLEASE SUBUNIT SLX1"/>
    <property type="match status" value="1"/>
</dbReference>
<dbReference type="GO" id="GO:0033557">
    <property type="term" value="C:Slx1-Slx4 complex"/>
    <property type="evidence" value="ECO:0007669"/>
    <property type="project" value="TreeGrafter"/>
</dbReference>
<dbReference type="InterPro" id="IPR000182">
    <property type="entry name" value="GNAT_dom"/>
</dbReference>
<dbReference type="GO" id="GO:0017108">
    <property type="term" value="F:5'-flap endonuclease activity"/>
    <property type="evidence" value="ECO:0007669"/>
    <property type="project" value="TreeGrafter"/>
</dbReference>
<reference evidence="3" key="1">
    <citation type="submission" date="2022-07" db="EMBL/GenBank/DDBJ databases">
        <title>Genome Sequence of Leucocoprinus birnbaumii.</title>
        <authorList>
            <person name="Buettner E."/>
        </authorList>
    </citation>
    <scope>NUCLEOTIDE SEQUENCE</scope>
    <source>
        <strain evidence="3">VT141</strain>
    </source>
</reference>
<feature type="compositionally biased region" description="Low complexity" evidence="1">
    <location>
        <begin position="556"/>
        <end position="579"/>
    </location>
</feature>
<dbReference type="InterPro" id="IPR013083">
    <property type="entry name" value="Znf_RING/FYVE/PHD"/>
</dbReference>
<dbReference type="PROSITE" id="PS51186">
    <property type="entry name" value="GNAT"/>
    <property type="match status" value="1"/>
</dbReference>
<gene>
    <name evidence="3" type="ORF">NP233_g4044</name>
</gene>
<sequence length="803" mass="87042">MPHRIIHLFAGQSQIQRHGLQHGRVMAPVAPGDFLIRPLRATDVHNVHSLHSLVLPVRYPATFFTQLLVLPSRACLIAVRRSQPDNPIAFISAALHKACAHGLPSFSASKALDSPRPRIELLTLGVLPAFQNNGLARRLIHAVVDKLSGPLTAGVLVHANVATSNNKAIKFYESIGLRVASDVIPNLYPRTPRSYKNYIGSTPDPIRRLRYVFFSVVFDSADYGANLTPLVANLDFPRQHNGELINGARETISYRPWIMQLLVHGFPSRSAATSFEYAWQNPHQSRFFSDTAGRRLFAKPGKMLIDNVLVLQQLIRTHPFSTWPLHVKLFTEDATQCWNELAYTSPFVSAYQYQSQSHNPDGNNHSLGDEKIEGQMFSSQQSYGQLFPPGFTCSVELEGVDGCSGIKGSGRVGPVPITDVTQQPTYGLHQLLRSAGKLRDMEIFSPGLRSFTMSLEQFTLPYLDKYRALIATGQDLHCSVCSTPMHDFPFDHLGVTLCTHTGCTSIAHLACLAKYWLDAERNGIASSAQSSAPSTLFSSTTSSSPQALPESGLTLPSEFSSPLAMSSPSPSSPAALLSPSSPVSGLQSVALSPLQNSVTETSKSAEIKPKGKLITKSNFSVINPDTVSYIASAVSLNNPFNLGKGLLPRGGTCTSCGNYTLWGDIVRGCYRRQAGRAVPEVDADEAVEEEVKGIEEQKALEAAKRTAKTKTKKKTKTRAKAKTMAKRKKQAKAKGNSVDDAPASPASKVAVKSRTKGKAKRKVGSSAAPNSGSEAPTTGPDNAVSSSPRKRGRPKKQKEGLTV</sequence>